<dbReference type="InterPro" id="IPR050194">
    <property type="entry name" value="Glycosyltransferase_grp1"/>
</dbReference>
<dbReference type="AlphaFoldDB" id="X1HR73"/>
<sequence>CLYSWVEAEGLVLLEAMAQGTPSVGANGCGIQDVIRHKKTGFLVNNLSEFEKRVIQLFKDDDLRAEFSKNCKKYVKLHRIDEVAKRWIKIYKFTINELYPLRYYKRPIEERFQKVFEFAQKTPGISF</sequence>
<dbReference type="PANTHER" id="PTHR45947">
    <property type="entry name" value="SULFOQUINOVOSYL TRANSFERASE SQD2"/>
    <property type="match status" value="1"/>
</dbReference>
<evidence type="ECO:0000313" key="2">
    <source>
        <dbReference type="EMBL" id="GAH56339.1"/>
    </source>
</evidence>
<name>X1HR73_9ZZZZ</name>
<dbReference type="SUPFAM" id="SSF53756">
    <property type="entry name" value="UDP-Glycosyltransferase/glycogen phosphorylase"/>
    <property type="match status" value="1"/>
</dbReference>
<dbReference type="PANTHER" id="PTHR45947:SF3">
    <property type="entry name" value="SULFOQUINOVOSYL TRANSFERASE SQD2"/>
    <property type="match status" value="1"/>
</dbReference>
<reference evidence="2" key="1">
    <citation type="journal article" date="2014" name="Front. Microbiol.">
        <title>High frequency of phylogenetically diverse reductive dehalogenase-homologous genes in deep subseafloor sedimentary metagenomes.</title>
        <authorList>
            <person name="Kawai M."/>
            <person name="Futagami T."/>
            <person name="Toyoda A."/>
            <person name="Takaki Y."/>
            <person name="Nishi S."/>
            <person name="Hori S."/>
            <person name="Arai W."/>
            <person name="Tsubouchi T."/>
            <person name="Morono Y."/>
            <person name="Uchiyama I."/>
            <person name="Ito T."/>
            <person name="Fujiyama A."/>
            <person name="Inagaki F."/>
            <person name="Takami H."/>
        </authorList>
    </citation>
    <scope>NUCLEOTIDE SEQUENCE</scope>
    <source>
        <strain evidence="2">Expedition CK06-06</strain>
    </source>
</reference>
<dbReference type="EMBL" id="BARU01017100">
    <property type="protein sequence ID" value="GAH56339.1"/>
    <property type="molecule type" value="Genomic_DNA"/>
</dbReference>
<dbReference type="Pfam" id="PF00534">
    <property type="entry name" value="Glycos_transf_1"/>
    <property type="match status" value="1"/>
</dbReference>
<comment type="caution">
    <text evidence="2">The sequence shown here is derived from an EMBL/GenBank/DDBJ whole genome shotgun (WGS) entry which is preliminary data.</text>
</comment>
<evidence type="ECO:0000259" key="1">
    <source>
        <dbReference type="Pfam" id="PF00534"/>
    </source>
</evidence>
<feature type="non-terminal residue" evidence="2">
    <location>
        <position position="1"/>
    </location>
</feature>
<dbReference type="Gene3D" id="3.40.50.2000">
    <property type="entry name" value="Glycogen Phosphorylase B"/>
    <property type="match status" value="2"/>
</dbReference>
<dbReference type="GO" id="GO:0016757">
    <property type="term" value="F:glycosyltransferase activity"/>
    <property type="evidence" value="ECO:0007669"/>
    <property type="project" value="InterPro"/>
</dbReference>
<gene>
    <name evidence="2" type="ORF">S03H2_28390</name>
</gene>
<dbReference type="InterPro" id="IPR001296">
    <property type="entry name" value="Glyco_trans_1"/>
</dbReference>
<protein>
    <recommendedName>
        <fullName evidence="1">Glycosyl transferase family 1 domain-containing protein</fullName>
    </recommendedName>
</protein>
<organism evidence="2">
    <name type="scientific">marine sediment metagenome</name>
    <dbReference type="NCBI Taxonomy" id="412755"/>
    <lineage>
        <taxon>unclassified sequences</taxon>
        <taxon>metagenomes</taxon>
        <taxon>ecological metagenomes</taxon>
    </lineage>
</organism>
<accession>X1HR73</accession>
<feature type="domain" description="Glycosyl transferase family 1" evidence="1">
    <location>
        <begin position="3"/>
        <end position="73"/>
    </location>
</feature>
<proteinExistence type="predicted"/>